<proteinExistence type="evidence at transcript level"/>
<accession>I4DNV9</accession>
<evidence type="ECO:0000313" key="2">
    <source>
        <dbReference type="EMBL" id="BAM19599.1"/>
    </source>
</evidence>
<dbReference type="AlphaFoldDB" id="I4DNV9"/>
<evidence type="ECO:0000256" key="1">
    <source>
        <dbReference type="SAM" id="MobiDB-lite"/>
    </source>
</evidence>
<feature type="region of interest" description="Disordered" evidence="1">
    <location>
        <begin position="1"/>
        <end position="44"/>
    </location>
</feature>
<dbReference type="InterPro" id="IPR031983">
    <property type="entry name" value="DUF4786"/>
</dbReference>
<feature type="compositionally biased region" description="Pro residues" evidence="1">
    <location>
        <begin position="14"/>
        <end position="34"/>
    </location>
</feature>
<name>I4DNV9_PAPXU</name>
<organism evidence="2">
    <name type="scientific">Papilio xuthus</name>
    <name type="common">Asian swallowtail butterfly</name>
    <dbReference type="NCBI Taxonomy" id="66420"/>
    <lineage>
        <taxon>Eukaryota</taxon>
        <taxon>Metazoa</taxon>
        <taxon>Ecdysozoa</taxon>
        <taxon>Arthropoda</taxon>
        <taxon>Hexapoda</taxon>
        <taxon>Insecta</taxon>
        <taxon>Pterygota</taxon>
        <taxon>Neoptera</taxon>
        <taxon>Endopterygota</taxon>
        <taxon>Lepidoptera</taxon>
        <taxon>Glossata</taxon>
        <taxon>Ditrysia</taxon>
        <taxon>Papilionoidea</taxon>
        <taxon>Papilionidae</taxon>
        <taxon>Papilioninae</taxon>
        <taxon>Papilio</taxon>
    </lineage>
</organism>
<dbReference type="Pfam" id="PF16027">
    <property type="entry name" value="DUF4786"/>
    <property type="match status" value="1"/>
</dbReference>
<dbReference type="EMBL" id="AK403164">
    <property type="protein sequence ID" value="BAM19599.1"/>
    <property type="molecule type" value="mRNA"/>
</dbReference>
<reference evidence="2" key="1">
    <citation type="journal article" date="2012" name="BMC Biol.">
        <title>Comprehensive microarray-based analysis for stage-specific larval camouflage pattern-associated genes in the swallowtail butterfly, Papilio xuthus.</title>
        <authorList>
            <person name="Futahashi R."/>
            <person name="Shirataki H."/>
            <person name="Narita T."/>
            <person name="Mita K."/>
            <person name="Fujiwara H."/>
        </authorList>
    </citation>
    <scope>NUCLEOTIDE SEQUENCE</scope>
    <source>
        <tissue evidence="2">Epidermis</tissue>
    </source>
</reference>
<sequence>MGSVDPFGYGAPQPIIPAPRPTYNPPAYPKPKPTPSNSKVTNLKGPYVFNGKPADNVYVLRDTYNSIYSDALQNFYP</sequence>
<protein>
    <submittedName>
        <fullName evidence="2">Uncharacterized protein</fullName>
    </submittedName>
</protein>